<evidence type="ECO:0000256" key="1">
    <source>
        <dbReference type="SAM" id="Phobius"/>
    </source>
</evidence>
<feature type="transmembrane region" description="Helical" evidence="1">
    <location>
        <begin position="37"/>
        <end position="59"/>
    </location>
</feature>
<keyword evidence="3" id="KW-1185">Reference proteome</keyword>
<name>S6AN78_SULDS</name>
<dbReference type="EMBL" id="AP013066">
    <property type="protein sequence ID" value="BAN36284.1"/>
    <property type="molecule type" value="Genomic_DNA"/>
</dbReference>
<dbReference type="KEGG" id="sdr:SCD_n02477"/>
<dbReference type="RefSeq" id="WP_023506996.1">
    <property type="nucleotide sequence ID" value="NC_022357.1"/>
</dbReference>
<dbReference type="STRING" id="1163617.SCD_n02477"/>
<dbReference type="Proteomes" id="UP000015559">
    <property type="component" value="Chromosome"/>
</dbReference>
<evidence type="ECO:0000313" key="2">
    <source>
        <dbReference type="EMBL" id="BAN36284.1"/>
    </source>
</evidence>
<organism evidence="2 3">
    <name type="scientific">Sulfuricella denitrificans (strain DSM 22764 / NBRC 105220 / skB26)</name>
    <dbReference type="NCBI Taxonomy" id="1163617"/>
    <lineage>
        <taxon>Bacteria</taxon>
        <taxon>Pseudomonadati</taxon>
        <taxon>Pseudomonadota</taxon>
        <taxon>Betaproteobacteria</taxon>
        <taxon>Nitrosomonadales</taxon>
        <taxon>Sulfuricellaceae</taxon>
        <taxon>Sulfuricella</taxon>
    </lineage>
</organism>
<reference evidence="2 3" key="1">
    <citation type="journal article" date="2012" name="Appl. Environ. Microbiol.">
        <title>Draft genome sequence of a psychrotolerant sulfur-oxidizing bacterium, Sulfuricella denitrificans skB26, and proteomic insights into cold adaptation.</title>
        <authorList>
            <person name="Watanabe T."/>
            <person name="Kojima H."/>
            <person name="Fukui M."/>
        </authorList>
    </citation>
    <scope>NUCLEOTIDE SEQUENCE [LARGE SCALE GENOMIC DNA]</scope>
    <source>
        <strain evidence="3">skB26</strain>
    </source>
</reference>
<dbReference type="OrthoDB" id="9182815at2"/>
<evidence type="ECO:0008006" key="4">
    <source>
        <dbReference type="Google" id="ProtNLM"/>
    </source>
</evidence>
<accession>S6AN78</accession>
<dbReference type="eggNOG" id="ENOG502ZTE4">
    <property type="taxonomic scope" value="Bacteria"/>
</dbReference>
<keyword evidence="1" id="KW-0472">Membrane</keyword>
<gene>
    <name evidence="2" type="ORF">SCD_n02477</name>
</gene>
<proteinExistence type="predicted"/>
<dbReference type="AlphaFoldDB" id="S6AN78"/>
<keyword evidence="1" id="KW-1133">Transmembrane helix</keyword>
<protein>
    <recommendedName>
        <fullName evidence="4">Transmembrane protein</fullName>
    </recommendedName>
</protein>
<sequence length="62" mass="7507">MLVLRLFVYLGLIAIVVAVVMFLFTRDIRYLRFAWQIFKFSLIFLLVFVVLMMMGRLILYRI</sequence>
<evidence type="ECO:0000313" key="3">
    <source>
        <dbReference type="Proteomes" id="UP000015559"/>
    </source>
</evidence>
<feature type="transmembrane region" description="Helical" evidence="1">
    <location>
        <begin position="6"/>
        <end position="25"/>
    </location>
</feature>
<dbReference type="HOGENOM" id="CLU_205844_1_0_4"/>
<keyword evidence="1" id="KW-0812">Transmembrane</keyword>